<sequence length="97" mass="10852">MAKHSADKLSIFITGYFPVRAKHSADKLSIFITGYFPNASPLLRPYFARTGVRSKIDLIYLLIDVIIGCKFTHPSILNNIIKGGFLVCFYKSKIVGI</sequence>
<name>A0A479ZXD1_9CYAN</name>
<comment type="caution">
    <text evidence="1">The sequence shown here is derived from an EMBL/GenBank/DDBJ whole genome shotgun (WGS) entry which is preliminary data.</text>
</comment>
<accession>A0A479ZXD1</accession>
<dbReference type="AlphaFoldDB" id="A0A479ZXD1"/>
<reference evidence="2" key="1">
    <citation type="submission" date="2019-02" db="EMBL/GenBank/DDBJ databases">
        <title>Draft genome sequence of Sphaerospermopsis reniformis NIES-1949.</title>
        <authorList>
            <person name="Yamaguchi H."/>
            <person name="Suzuki S."/>
            <person name="Kawachi M."/>
        </authorList>
    </citation>
    <scope>NUCLEOTIDE SEQUENCE [LARGE SCALE GENOMIC DNA]</scope>
    <source>
        <strain evidence="2">NIES-1949</strain>
    </source>
</reference>
<dbReference type="Proteomes" id="UP000300142">
    <property type="component" value="Unassembled WGS sequence"/>
</dbReference>
<proteinExistence type="predicted"/>
<organism evidence="1 2">
    <name type="scientific">Sphaerospermopsis reniformis</name>
    <dbReference type="NCBI Taxonomy" id="531300"/>
    <lineage>
        <taxon>Bacteria</taxon>
        <taxon>Bacillati</taxon>
        <taxon>Cyanobacteriota</taxon>
        <taxon>Cyanophyceae</taxon>
        <taxon>Nostocales</taxon>
        <taxon>Aphanizomenonaceae</taxon>
        <taxon>Sphaerospermopsis</taxon>
    </lineage>
</organism>
<protein>
    <submittedName>
        <fullName evidence="1">Uncharacterized protein</fullName>
    </submittedName>
</protein>
<keyword evidence="2" id="KW-1185">Reference proteome</keyword>
<dbReference type="EMBL" id="BJCE01000078">
    <property type="protein sequence ID" value="GCL37450.1"/>
    <property type="molecule type" value="Genomic_DNA"/>
</dbReference>
<gene>
    <name evidence="1" type="ORF">SR1949_25610</name>
</gene>
<evidence type="ECO:0000313" key="2">
    <source>
        <dbReference type="Proteomes" id="UP000300142"/>
    </source>
</evidence>
<evidence type="ECO:0000313" key="1">
    <source>
        <dbReference type="EMBL" id="GCL37450.1"/>
    </source>
</evidence>